<dbReference type="Proteomes" id="UP001292094">
    <property type="component" value="Unassembled WGS sequence"/>
</dbReference>
<name>A0AAE1QHI1_9EUCA</name>
<evidence type="ECO:0000313" key="1">
    <source>
        <dbReference type="EMBL" id="KAK4326866.1"/>
    </source>
</evidence>
<evidence type="ECO:0000313" key="2">
    <source>
        <dbReference type="Proteomes" id="UP001292094"/>
    </source>
</evidence>
<sequence length="240" mass="26573">MGTKTNNPLLSLHHEMDKFEAVYLELHTHMAAKIPLAGEHHPPTLTPTPNFTTYTPRTDHLTDTNSSDSLVYTHLVSQPGLPLQTGTHSCTVPYSVKECPIQCPRMPCPGTVTQCCSTLHNPCLHHPKIPSEPVQGGIHHLNLSDSNECPTKNQDSECTNSSDTKCEFIGARAWKLCDGKRDCIGLGTLRRFSATNSHNPSSSCVSGKDQGACEELWIYLTTISLIFNRMRYFLVSENIQ</sequence>
<protein>
    <submittedName>
        <fullName evidence="1">Uncharacterized protein</fullName>
    </submittedName>
</protein>
<organism evidence="1 2">
    <name type="scientific">Petrolisthes manimaculis</name>
    <dbReference type="NCBI Taxonomy" id="1843537"/>
    <lineage>
        <taxon>Eukaryota</taxon>
        <taxon>Metazoa</taxon>
        <taxon>Ecdysozoa</taxon>
        <taxon>Arthropoda</taxon>
        <taxon>Crustacea</taxon>
        <taxon>Multicrustacea</taxon>
        <taxon>Malacostraca</taxon>
        <taxon>Eumalacostraca</taxon>
        <taxon>Eucarida</taxon>
        <taxon>Decapoda</taxon>
        <taxon>Pleocyemata</taxon>
        <taxon>Anomura</taxon>
        <taxon>Galatheoidea</taxon>
        <taxon>Porcellanidae</taxon>
        <taxon>Petrolisthes</taxon>
    </lineage>
</organism>
<gene>
    <name evidence="1" type="ORF">Pmani_002636</name>
</gene>
<comment type="caution">
    <text evidence="1">The sequence shown here is derived from an EMBL/GenBank/DDBJ whole genome shotgun (WGS) entry which is preliminary data.</text>
</comment>
<dbReference type="AlphaFoldDB" id="A0AAE1QHI1"/>
<dbReference type="EMBL" id="JAWZYT010000189">
    <property type="protein sequence ID" value="KAK4326866.1"/>
    <property type="molecule type" value="Genomic_DNA"/>
</dbReference>
<keyword evidence="2" id="KW-1185">Reference proteome</keyword>
<proteinExistence type="predicted"/>
<reference evidence="1" key="1">
    <citation type="submission" date="2023-11" db="EMBL/GenBank/DDBJ databases">
        <title>Genome assemblies of two species of porcelain crab, Petrolisthes cinctipes and Petrolisthes manimaculis (Anomura: Porcellanidae).</title>
        <authorList>
            <person name="Angst P."/>
        </authorList>
    </citation>
    <scope>NUCLEOTIDE SEQUENCE</scope>
    <source>
        <strain evidence="1">PB745_02</strain>
        <tissue evidence="1">Gill</tissue>
    </source>
</reference>
<accession>A0AAE1QHI1</accession>